<reference evidence="1 2" key="1">
    <citation type="submission" date="2022-03" db="EMBL/GenBank/DDBJ databases">
        <title>Hymenobactersp. isolated from the air.</title>
        <authorList>
            <person name="Won M."/>
            <person name="Kwon S.-W."/>
        </authorList>
    </citation>
    <scope>NUCLEOTIDE SEQUENCE [LARGE SCALE GENOMIC DNA]</scope>
    <source>
        <strain evidence="1 2">KACC 22596</strain>
        <plasmid evidence="1 2">unnamed4</plasmid>
    </source>
</reference>
<dbReference type="EMBL" id="CP094538">
    <property type="protein sequence ID" value="UOE36768.1"/>
    <property type="molecule type" value="Genomic_DNA"/>
</dbReference>
<name>A0ABY4BCA1_9BACT</name>
<geneLocation type="plasmid" evidence="1 2">
    <name>unnamed4</name>
</geneLocation>
<protein>
    <submittedName>
        <fullName evidence="1">PglZ domain-containing protein</fullName>
    </submittedName>
</protein>
<gene>
    <name evidence="1" type="ORF">MTP16_25560</name>
</gene>
<dbReference type="Proteomes" id="UP000831390">
    <property type="component" value="Plasmid unnamed4"/>
</dbReference>
<proteinExistence type="predicted"/>
<keyword evidence="1" id="KW-0614">Plasmid</keyword>
<sequence>MPSIRAFIQNQIQQKLTKRRCVVVYDPQHLYAELVAELAGPAEAPQAVVVAALPGPTQALLSAWAAWASLGSRPNPGPPLVVYVATAAPQGETEKRADPFWALAVAGCAFGASEDHEQYAQLARLCYPDHASKLTELFAAPQPPAFAVLDNLGGGERWPLLSHYLLGRESRAELLRGLLLPNPSSDKRLLAASDWVTEAQHLVEVALGVLPTENTLPTLRRKLWQLVLLGEFVFDLRCPLPAALAGVVRAADPARDLVLRLADELRQQEVEYLEQARQLADQLNLSSYFGPDDDLGERLTFGFEDLTLLGQVLTAIRTNDLPSAAAKLKMRKKSVWRDQGAARWNLTEVGLDLLQAVNAAQAYLQAEPPTDLSRLVAAYAGPLHLPDAAQRRFEAAATVYEHSDEDLPSLTGSPDGASTNLKEFIRICRARYAALAADLHQRLLTSVEAQGWPAAGLPAARELTGQLVQPALQDGRRIAYFLVDALRFELAQEVARLLTEQGAVVQIQPYCAQLPTSTPIGMSALLPHDGNWTLSTDPTGKVEPQAGQPLVPVPNVSTRDKFWQQRFGDLVRVFSQEAWLSAPTVPATARLLVVRSSDLDQAGENRGIEGLSQFPLALRALRKAVLAAGKAGFREIVIATDHGFVLNPTPDDGALVTVPPGEWPFRKVRSLLGRGPADTHGTIRFDSAQVSIPGPWPHFVVPRSLGAFERGITYAHEGLSLPEIVLPALRVQLPAAEQAPKRTSLSLTYLKPVVTTRQPILTAEAVGGSLLDFDEAPPVEFQLVVTAADGRVVGKLGLHTAVVDVATQLVRLSVQEKARLPVRLDEEFEGAFTVRALHPDTQVELASITLQTAYEI</sequence>
<dbReference type="Pfam" id="PF08665">
    <property type="entry name" value="PglZ"/>
    <property type="match status" value="1"/>
</dbReference>
<organism evidence="1 2">
    <name type="scientific">Hymenobacter monticola</name>
    <dbReference type="NCBI Taxonomy" id="1705399"/>
    <lineage>
        <taxon>Bacteria</taxon>
        <taxon>Pseudomonadati</taxon>
        <taxon>Bacteroidota</taxon>
        <taxon>Cytophagia</taxon>
        <taxon>Cytophagales</taxon>
        <taxon>Hymenobacteraceae</taxon>
        <taxon>Hymenobacter</taxon>
    </lineage>
</organism>
<evidence type="ECO:0000313" key="2">
    <source>
        <dbReference type="Proteomes" id="UP000831390"/>
    </source>
</evidence>
<keyword evidence="2" id="KW-1185">Reference proteome</keyword>
<dbReference type="RefSeq" id="WP_243520949.1">
    <property type="nucleotide sequence ID" value="NZ_CP094538.1"/>
</dbReference>
<accession>A0ABY4BCA1</accession>
<evidence type="ECO:0000313" key="1">
    <source>
        <dbReference type="EMBL" id="UOE36768.1"/>
    </source>
</evidence>